<dbReference type="Pfam" id="PF00571">
    <property type="entry name" value="CBS"/>
    <property type="match status" value="1"/>
</dbReference>
<keyword evidence="3" id="KW-0406">Ion transport</keyword>
<dbReference type="GO" id="GO:0005765">
    <property type="term" value="C:lysosomal membrane"/>
    <property type="evidence" value="ECO:0007669"/>
    <property type="project" value="TreeGrafter"/>
</dbReference>
<keyword evidence="5" id="KW-0868">Chloride</keyword>
<keyword evidence="1" id="KW-0813">Transport</keyword>
<dbReference type="InterPro" id="IPR000644">
    <property type="entry name" value="CBS_dom"/>
</dbReference>
<evidence type="ECO:0000256" key="1">
    <source>
        <dbReference type="ARBA" id="ARBA00022448"/>
    </source>
</evidence>
<evidence type="ECO:0000256" key="2">
    <source>
        <dbReference type="ARBA" id="ARBA00022737"/>
    </source>
</evidence>
<keyword evidence="2" id="KW-0677">Repeat</keyword>
<dbReference type="PROSITE" id="PS51371">
    <property type="entry name" value="CBS"/>
    <property type="match status" value="1"/>
</dbReference>
<sequence>MTNGNTSFGVFRGLILRSQLITLLKERAFNERPEFLSHAITRDTFRADYPRYPDIRDVEFLSDELEYTMDLRPFMGPAPYTVYYCASLPRIFKLFRGLGLRHLVVINDAQEVVGIVTRKDLARFRVWKHRCQMGLEELVISEKI</sequence>
<name>A0A7R8ZYV2_9CRUS</name>
<dbReference type="EMBL" id="OB682798">
    <property type="protein sequence ID" value="CAD7236892.1"/>
    <property type="molecule type" value="Genomic_DNA"/>
</dbReference>
<dbReference type="Gene3D" id="3.10.580.10">
    <property type="entry name" value="CBS-domain"/>
    <property type="match status" value="1"/>
</dbReference>
<dbReference type="AlphaFoldDB" id="A0A7R8ZYV2"/>
<dbReference type="PANTHER" id="PTHR11689">
    <property type="entry name" value="CHLORIDE CHANNEL PROTEIN CLC FAMILY MEMBER"/>
    <property type="match status" value="1"/>
</dbReference>
<evidence type="ECO:0000256" key="5">
    <source>
        <dbReference type="ARBA" id="ARBA00023214"/>
    </source>
</evidence>
<proteinExistence type="predicted"/>
<reference evidence="6" key="1">
    <citation type="submission" date="2020-11" db="EMBL/GenBank/DDBJ databases">
        <authorList>
            <person name="Tran Van P."/>
        </authorList>
    </citation>
    <scope>NUCLEOTIDE SEQUENCE</scope>
</reference>
<dbReference type="SUPFAM" id="SSF54631">
    <property type="entry name" value="CBS-domain pair"/>
    <property type="match status" value="1"/>
</dbReference>
<accession>A0A7R8ZYV2</accession>
<dbReference type="SMART" id="SM00116">
    <property type="entry name" value="CBS"/>
    <property type="match status" value="1"/>
</dbReference>
<dbReference type="GO" id="GO:0015108">
    <property type="term" value="F:chloride transmembrane transporter activity"/>
    <property type="evidence" value="ECO:0007669"/>
    <property type="project" value="TreeGrafter"/>
</dbReference>
<dbReference type="InterPro" id="IPR046342">
    <property type="entry name" value="CBS_dom_sf"/>
</dbReference>
<dbReference type="InterPro" id="IPR051280">
    <property type="entry name" value="Cl-channel/antiporter"/>
</dbReference>
<protein>
    <submittedName>
        <fullName evidence="6">Uncharacterized protein</fullName>
    </submittedName>
</protein>
<gene>
    <name evidence="6" type="ORF">CTOB1V02_LOCUS14707</name>
</gene>
<evidence type="ECO:0000313" key="6">
    <source>
        <dbReference type="EMBL" id="CAD7236892.1"/>
    </source>
</evidence>
<keyword evidence="4" id="KW-0129">CBS domain</keyword>
<evidence type="ECO:0000256" key="3">
    <source>
        <dbReference type="ARBA" id="ARBA00023065"/>
    </source>
</evidence>
<dbReference type="OrthoDB" id="428525at2759"/>
<dbReference type="PANTHER" id="PTHR11689:SF136">
    <property type="entry name" value="H(+)_CL(-) EXCHANGE TRANSPORTER 7"/>
    <property type="match status" value="1"/>
</dbReference>
<organism evidence="6">
    <name type="scientific">Cyprideis torosa</name>
    <dbReference type="NCBI Taxonomy" id="163714"/>
    <lineage>
        <taxon>Eukaryota</taxon>
        <taxon>Metazoa</taxon>
        <taxon>Ecdysozoa</taxon>
        <taxon>Arthropoda</taxon>
        <taxon>Crustacea</taxon>
        <taxon>Oligostraca</taxon>
        <taxon>Ostracoda</taxon>
        <taxon>Podocopa</taxon>
        <taxon>Podocopida</taxon>
        <taxon>Cytherocopina</taxon>
        <taxon>Cytheroidea</taxon>
        <taxon>Cytherideidae</taxon>
        <taxon>Cyprideis</taxon>
    </lineage>
</organism>
<evidence type="ECO:0000256" key="4">
    <source>
        <dbReference type="ARBA" id="ARBA00023122"/>
    </source>
</evidence>